<dbReference type="OrthoDB" id="9810080at2"/>
<dbReference type="Pfam" id="PF00043">
    <property type="entry name" value="GST_C"/>
    <property type="match status" value="1"/>
</dbReference>
<dbReference type="InterPro" id="IPR004046">
    <property type="entry name" value="GST_C"/>
</dbReference>
<dbReference type="Gene3D" id="3.40.30.10">
    <property type="entry name" value="Glutaredoxin"/>
    <property type="match status" value="1"/>
</dbReference>
<dbReference type="GO" id="GO:0016740">
    <property type="term" value="F:transferase activity"/>
    <property type="evidence" value="ECO:0007669"/>
    <property type="project" value="UniProtKB-KW"/>
</dbReference>
<feature type="domain" description="GST C-terminal" evidence="2">
    <location>
        <begin position="99"/>
        <end position="221"/>
    </location>
</feature>
<dbReference type="Pfam" id="PF13409">
    <property type="entry name" value="GST_N_2"/>
    <property type="match status" value="1"/>
</dbReference>
<dbReference type="PROSITE" id="PS50404">
    <property type="entry name" value="GST_NTER"/>
    <property type="match status" value="1"/>
</dbReference>
<dbReference type="InterPro" id="IPR040079">
    <property type="entry name" value="Glutathione_S-Trfase"/>
</dbReference>
<dbReference type="SFLD" id="SFLDS00019">
    <property type="entry name" value="Glutathione_Transferase_(cytos"/>
    <property type="match status" value="1"/>
</dbReference>
<dbReference type="SUPFAM" id="SSF52833">
    <property type="entry name" value="Thioredoxin-like"/>
    <property type="match status" value="1"/>
</dbReference>
<evidence type="ECO:0000259" key="1">
    <source>
        <dbReference type="PROSITE" id="PS50404"/>
    </source>
</evidence>
<gene>
    <name evidence="3" type="ORF">CLN94_13170</name>
</gene>
<accession>A0A2A4CM70</accession>
<dbReference type="Gene3D" id="1.20.1050.10">
    <property type="match status" value="1"/>
</dbReference>
<sequence length="221" mass="24535">MVTLYGVLHSRATRTIWLLDELDMRYDLKPVIQAYRLEAQGLDPLAPDAPLNTRSPEFLRLSPAGAIPVIEDEGLLLSESLAINLYLAKKAGGPLAPKDVREEALMTQWALYGATSIEDAALEIMFAYVNGADEGGQRVIEAASDRLRRPFAVLETHLKAHSHMVGGRFTVADINIAEVVRYAQGHKPLMTEFPRVASWLEHCQARPAFKKMWATRLAETA</sequence>
<evidence type="ECO:0000313" key="4">
    <source>
        <dbReference type="Proteomes" id="UP000243507"/>
    </source>
</evidence>
<comment type="caution">
    <text evidence="3">The sequence shown here is derived from an EMBL/GenBank/DDBJ whole genome shotgun (WGS) entry which is preliminary data.</text>
</comment>
<dbReference type="CDD" id="cd03046">
    <property type="entry name" value="GST_N_GTT1_like"/>
    <property type="match status" value="1"/>
</dbReference>
<keyword evidence="4" id="KW-1185">Reference proteome</keyword>
<dbReference type="Proteomes" id="UP000243507">
    <property type="component" value="Unassembled WGS sequence"/>
</dbReference>
<dbReference type="InterPro" id="IPR010987">
    <property type="entry name" value="Glutathione-S-Trfase_C-like"/>
</dbReference>
<dbReference type="PANTHER" id="PTHR44051">
    <property type="entry name" value="GLUTATHIONE S-TRANSFERASE-RELATED"/>
    <property type="match status" value="1"/>
</dbReference>
<dbReference type="SFLD" id="SFLDG00358">
    <property type="entry name" value="Main_(cytGST)"/>
    <property type="match status" value="1"/>
</dbReference>
<dbReference type="CDD" id="cd03207">
    <property type="entry name" value="GST_C_8"/>
    <property type="match status" value="1"/>
</dbReference>
<feature type="domain" description="GST N-terminal" evidence="1">
    <location>
        <begin position="1"/>
        <end position="95"/>
    </location>
</feature>
<protein>
    <submittedName>
        <fullName evidence="3">Glutathione S-transferase</fullName>
    </submittedName>
</protein>
<dbReference type="EMBL" id="NTJD01000012">
    <property type="protein sequence ID" value="PCD75587.1"/>
    <property type="molecule type" value="Genomic_DNA"/>
</dbReference>
<dbReference type="InterPro" id="IPR004045">
    <property type="entry name" value="Glutathione_S-Trfase_N"/>
</dbReference>
<evidence type="ECO:0000313" key="3">
    <source>
        <dbReference type="EMBL" id="PCD75587.1"/>
    </source>
</evidence>
<organism evidence="3 4">
    <name type="scientific">Pseudothioclava arenosa</name>
    <dbReference type="NCBI Taxonomy" id="1795308"/>
    <lineage>
        <taxon>Bacteria</taxon>
        <taxon>Pseudomonadati</taxon>
        <taxon>Pseudomonadota</taxon>
        <taxon>Alphaproteobacteria</taxon>
        <taxon>Rhodobacterales</taxon>
        <taxon>Paracoccaceae</taxon>
        <taxon>Pseudothioclava</taxon>
    </lineage>
</organism>
<reference evidence="3 4" key="1">
    <citation type="submission" date="2017-09" db="EMBL/GenBank/DDBJ databases">
        <title>A multilocus sequence analysis scheme for characterization of bacteria in the genus Thioclava.</title>
        <authorList>
            <person name="Liu Y."/>
            <person name="Shao Z."/>
        </authorList>
    </citation>
    <scope>NUCLEOTIDE SEQUENCE [LARGE SCALE GENOMIC DNA]</scope>
    <source>
        <strain evidence="3 4">CAU 1312</strain>
    </source>
</reference>
<name>A0A2A4CM70_9RHOB</name>
<dbReference type="SUPFAM" id="SSF47616">
    <property type="entry name" value="GST C-terminal domain-like"/>
    <property type="match status" value="1"/>
</dbReference>
<dbReference type="InterPro" id="IPR036249">
    <property type="entry name" value="Thioredoxin-like_sf"/>
</dbReference>
<proteinExistence type="predicted"/>
<dbReference type="RefSeq" id="WP_096434415.1">
    <property type="nucleotide sequence ID" value="NZ_NTJD01000012.1"/>
</dbReference>
<keyword evidence="3" id="KW-0808">Transferase</keyword>
<dbReference type="InterPro" id="IPR036282">
    <property type="entry name" value="Glutathione-S-Trfase_C_sf"/>
</dbReference>
<evidence type="ECO:0000259" key="2">
    <source>
        <dbReference type="PROSITE" id="PS50405"/>
    </source>
</evidence>
<dbReference type="AlphaFoldDB" id="A0A2A4CM70"/>
<dbReference type="PANTHER" id="PTHR44051:SF8">
    <property type="entry name" value="GLUTATHIONE S-TRANSFERASE GSTA"/>
    <property type="match status" value="1"/>
</dbReference>
<dbReference type="PROSITE" id="PS50405">
    <property type="entry name" value="GST_CTER"/>
    <property type="match status" value="1"/>
</dbReference>